<evidence type="ECO:0000313" key="9">
    <source>
        <dbReference type="EMBL" id="GAH33365.1"/>
    </source>
</evidence>
<evidence type="ECO:0000256" key="6">
    <source>
        <dbReference type="ARBA" id="ARBA00022840"/>
    </source>
</evidence>
<dbReference type="GO" id="GO:0005524">
    <property type="term" value="F:ATP binding"/>
    <property type="evidence" value="ECO:0007669"/>
    <property type="project" value="UniProtKB-KW"/>
</dbReference>
<feature type="non-terminal residue" evidence="9">
    <location>
        <position position="188"/>
    </location>
</feature>
<dbReference type="GO" id="GO:0030295">
    <property type="term" value="F:protein kinase activator activity"/>
    <property type="evidence" value="ECO:0007669"/>
    <property type="project" value="TreeGrafter"/>
</dbReference>
<dbReference type="CDD" id="cd00075">
    <property type="entry name" value="HATPase"/>
    <property type="match status" value="1"/>
</dbReference>
<dbReference type="Pfam" id="PF00512">
    <property type="entry name" value="HisKA"/>
    <property type="match status" value="1"/>
</dbReference>
<dbReference type="Gene3D" id="3.30.565.10">
    <property type="entry name" value="Histidine kinase-like ATPase, C-terminal domain"/>
    <property type="match status" value="1"/>
</dbReference>
<evidence type="ECO:0000259" key="8">
    <source>
        <dbReference type="PROSITE" id="PS50109"/>
    </source>
</evidence>
<dbReference type="AlphaFoldDB" id="X1FLG1"/>
<dbReference type="InterPro" id="IPR036097">
    <property type="entry name" value="HisK_dim/P_sf"/>
</dbReference>
<dbReference type="InterPro" id="IPR003594">
    <property type="entry name" value="HATPase_dom"/>
</dbReference>
<dbReference type="InterPro" id="IPR050351">
    <property type="entry name" value="BphY/WalK/GraS-like"/>
</dbReference>
<reference evidence="9" key="1">
    <citation type="journal article" date="2014" name="Front. Microbiol.">
        <title>High frequency of phylogenetically diverse reductive dehalogenase-homologous genes in deep subseafloor sedimentary metagenomes.</title>
        <authorList>
            <person name="Kawai M."/>
            <person name="Futagami T."/>
            <person name="Toyoda A."/>
            <person name="Takaki Y."/>
            <person name="Nishi S."/>
            <person name="Hori S."/>
            <person name="Arai W."/>
            <person name="Tsubouchi T."/>
            <person name="Morono Y."/>
            <person name="Uchiyama I."/>
            <person name="Ito T."/>
            <person name="Fujiyama A."/>
            <person name="Inagaki F."/>
            <person name="Takami H."/>
        </authorList>
    </citation>
    <scope>NUCLEOTIDE SEQUENCE</scope>
    <source>
        <strain evidence="9">Expedition CK06-06</strain>
    </source>
</reference>
<evidence type="ECO:0000256" key="4">
    <source>
        <dbReference type="ARBA" id="ARBA00022741"/>
    </source>
</evidence>
<evidence type="ECO:0000256" key="7">
    <source>
        <dbReference type="ARBA" id="ARBA00023012"/>
    </source>
</evidence>
<dbReference type="SUPFAM" id="SSF55874">
    <property type="entry name" value="ATPase domain of HSP90 chaperone/DNA topoisomerase II/histidine kinase"/>
    <property type="match status" value="1"/>
</dbReference>
<dbReference type="Pfam" id="PF02518">
    <property type="entry name" value="HATPase_c"/>
    <property type="match status" value="1"/>
</dbReference>
<keyword evidence="6" id="KW-0067">ATP-binding</keyword>
<dbReference type="EMBL" id="BARU01013135">
    <property type="protein sequence ID" value="GAH33365.1"/>
    <property type="molecule type" value="Genomic_DNA"/>
</dbReference>
<feature type="domain" description="Histidine kinase" evidence="8">
    <location>
        <begin position="35"/>
        <end position="188"/>
    </location>
</feature>
<dbReference type="SUPFAM" id="SSF47384">
    <property type="entry name" value="Homodimeric domain of signal transducing histidine kinase"/>
    <property type="match status" value="1"/>
</dbReference>
<evidence type="ECO:0000256" key="1">
    <source>
        <dbReference type="ARBA" id="ARBA00000085"/>
    </source>
</evidence>
<evidence type="ECO:0000256" key="2">
    <source>
        <dbReference type="ARBA" id="ARBA00012438"/>
    </source>
</evidence>
<comment type="catalytic activity">
    <reaction evidence="1">
        <text>ATP + protein L-histidine = ADP + protein N-phospho-L-histidine.</text>
        <dbReference type="EC" id="2.7.13.3"/>
    </reaction>
</comment>
<dbReference type="InterPro" id="IPR036890">
    <property type="entry name" value="HATPase_C_sf"/>
</dbReference>
<keyword evidence="7" id="KW-0902">Two-component regulatory system</keyword>
<dbReference type="PROSITE" id="PS50109">
    <property type="entry name" value="HIS_KIN"/>
    <property type="match status" value="1"/>
</dbReference>
<protein>
    <recommendedName>
        <fullName evidence="2">histidine kinase</fullName>
        <ecNumber evidence="2">2.7.13.3</ecNumber>
    </recommendedName>
</protein>
<dbReference type="EC" id="2.7.13.3" evidence="2"/>
<evidence type="ECO:0000256" key="5">
    <source>
        <dbReference type="ARBA" id="ARBA00022777"/>
    </source>
</evidence>
<dbReference type="CDD" id="cd00082">
    <property type="entry name" value="HisKA"/>
    <property type="match status" value="1"/>
</dbReference>
<accession>X1FLG1</accession>
<proteinExistence type="predicted"/>
<dbReference type="GO" id="GO:0007234">
    <property type="term" value="P:osmosensory signaling via phosphorelay pathway"/>
    <property type="evidence" value="ECO:0007669"/>
    <property type="project" value="TreeGrafter"/>
</dbReference>
<dbReference type="Gene3D" id="1.10.287.130">
    <property type="match status" value="1"/>
</dbReference>
<organism evidence="9">
    <name type="scientific">marine sediment metagenome</name>
    <dbReference type="NCBI Taxonomy" id="412755"/>
    <lineage>
        <taxon>unclassified sequences</taxon>
        <taxon>metagenomes</taxon>
        <taxon>ecological metagenomes</taxon>
    </lineage>
</organism>
<dbReference type="InterPro" id="IPR003661">
    <property type="entry name" value="HisK_dim/P_dom"/>
</dbReference>
<name>X1FLG1_9ZZZZ</name>
<dbReference type="PANTHER" id="PTHR42878:SF7">
    <property type="entry name" value="SENSOR HISTIDINE KINASE GLRK"/>
    <property type="match status" value="1"/>
</dbReference>
<dbReference type="SMART" id="SM00388">
    <property type="entry name" value="HisKA"/>
    <property type="match status" value="1"/>
</dbReference>
<keyword evidence="4" id="KW-0547">Nucleotide-binding</keyword>
<evidence type="ECO:0000256" key="3">
    <source>
        <dbReference type="ARBA" id="ARBA00022679"/>
    </source>
</evidence>
<dbReference type="GO" id="GO:0000156">
    <property type="term" value="F:phosphorelay response regulator activity"/>
    <property type="evidence" value="ECO:0007669"/>
    <property type="project" value="TreeGrafter"/>
</dbReference>
<keyword evidence="3" id="KW-0808">Transferase</keyword>
<gene>
    <name evidence="9" type="ORF">S03H2_23885</name>
</gene>
<dbReference type="PANTHER" id="PTHR42878">
    <property type="entry name" value="TWO-COMPONENT HISTIDINE KINASE"/>
    <property type="match status" value="1"/>
</dbReference>
<keyword evidence="5" id="KW-0418">Kinase</keyword>
<sequence>MGIQTKKEDFVSETFNEIFKKMKLKEETLVEFSSYIAHEFRNSIGAISGLARLVEKGKKPASDIVNECRAMEDLITRLLEYSRPLTVISASVDVKQLIDDAVVRAAIPKRIEVRKKIKTDILQFIGDSELLLVAITNLLKNSIDSIRKKGFIEVAVSGDNDFIFISVTDNGSGIDESDMDKVFNPFYS</sequence>
<dbReference type="GO" id="GO:0000155">
    <property type="term" value="F:phosphorelay sensor kinase activity"/>
    <property type="evidence" value="ECO:0007669"/>
    <property type="project" value="InterPro"/>
</dbReference>
<dbReference type="InterPro" id="IPR005467">
    <property type="entry name" value="His_kinase_dom"/>
</dbReference>
<comment type="caution">
    <text evidence="9">The sequence shown here is derived from an EMBL/GenBank/DDBJ whole genome shotgun (WGS) entry which is preliminary data.</text>
</comment>